<feature type="compositionally biased region" description="Acidic residues" evidence="1">
    <location>
        <begin position="154"/>
        <end position="165"/>
    </location>
</feature>
<feature type="region of interest" description="Disordered" evidence="1">
    <location>
        <begin position="140"/>
        <end position="172"/>
    </location>
</feature>
<comment type="caution">
    <text evidence="2">The sequence shown here is derived from an EMBL/GenBank/DDBJ whole genome shotgun (WGS) entry which is preliminary data.</text>
</comment>
<evidence type="ECO:0000313" key="3">
    <source>
        <dbReference type="Proteomes" id="UP000484988"/>
    </source>
</evidence>
<accession>A0A6A0AZQ0</accession>
<protein>
    <submittedName>
        <fullName evidence="2">Uncharacterized protein</fullName>
    </submittedName>
</protein>
<dbReference type="EMBL" id="BLLG01000012">
    <property type="protein sequence ID" value="GFH37925.1"/>
    <property type="molecule type" value="Genomic_DNA"/>
</dbReference>
<evidence type="ECO:0000256" key="1">
    <source>
        <dbReference type="SAM" id="MobiDB-lite"/>
    </source>
</evidence>
<dbReference type="Proteomes" id="UP000484988">
    <property type="component" value="Unassembled WGS sequence"/>
</dbReference>
<organism evidence="2 3">
    <name type="scientific">Streptomyces pacificus</name>
    <dbReference type="NCBI Taxonomy" id="2705029"/>
    <lineage>
        <taxon>Bacteria</taxon>
        <taxon>Bacillati</taxon>
        <taxon>Actinomycetota</taxon>
        <taxon>Actinomycetes</taxon>
        <taxon>Kitasatosporales</taxon>
        <taxon>Streptomycetaceae</taxon>
        <taxon>Streptomyces</taxon>
    </lineage>
</organism>
<proteinExistence type="predicted"/>
<dbReference type="AlphaFoldDB" id="A0A6A0AZQ0"/>
<reference evidence="2 3" key="1">
    <citation type="submission" date="2020-02" db="EMBL/GenBank/DDBJ databases">
        <title>Whole Genome Shotgun Sequence of Streptomyces sp. strain CWH03.</title>
        <authorList>
            <person name="Dohra H."/>
            <person name="Kodani S."/>
            <person name="Yamamura H."/>
        </authorList>
    </citation>
    <scope>NUCLEOTIDE SEQUENCE [LARGE SCALE GENOMIC DNA]</scope>
    <source>
        <strain evidence="2 3">CWH03</strain>
    </source>
</reference>
<gene>
    <name evidence="2" type="ORF">SCWH03_41650</name>
</gene>
<keyword evidence="3" id="KW-1185">Reference proteome</keyword>
<evidence type="ECO:0000313" key="2">
    <source>
        <dbReference type="EMBL" id="GFH37925.1"/>
    </source>
</evidence>
<name>A0A6A0AZQ0_9ACTN</name>
<sequence length="172" mass="17807">MVGSEVMALAAAGGMAVVQAAGTDAWTVLRDRIARLLGRGDDALQSRELERLDHSASLLGQADPERAAAVRIGEEAAWRTRFEMLLESLPEQERAVAVAELREVVGAAERDTGRTTVSNHVSGGTVHGSVVQGYAVTVSGPLSAAGGTRGDTSPDTDAETGDDDGDLRPAGN</sequence>